<dbReference type="InterPro" id="IPR044998">
    <property type="entry name" value="Timeless"/>
</dbReference>
<protein>
    <submittedName>
        <fullName evidence="7">Similar to S.cerevisiae protein TOF1 (Subunit of a replication-pausing checkpoint complex)</fullName>
    </submittedName>
</protein>
<sequence>MPSDEAWDDLDAYASDMVDELAESVGSVSDGEEAAAEPVAGVEEVDMDERVALLRAPILSICAALGGYEHVEQGDGRIEMVYKVGDDCLECLRDLRRLWRQDDTDASRAIARVFAELGTLQNDLIPILLHCAGQGDKADKIALACTDLMTALTWPIDWLAELRDIEARDEDEEVLPKLLELQGAQVQYKASILRTRAKDPKLAHRTVLHCVLQHVLIPSLARPRGERTERDTGIIGLCLHLVRNLLSIRDPVPKTLASTDAVANATLQSVLVQQMEATHLLDTLHMLASHADTKEYEAWAPVVADCVYQMYVGSDVRALAAVPGAPSAADPLAHSLAAEAEARRVQRPGATRRHSRFGTTIQFTAHDGTRRVARQPASLTAPLAQLEQGVRERSQRRIHRRRPATERGAPPTHVVWTPGARAVLQAWADRFVRDGIFVVLSRAYLSDIHAERERVGDLDAARCKAVQLAAFFLAYVRVRELPWRFVSTWLEPWAFRLVRARAAIALEGRQWLEFVSCVRLWTTLLRAVDALAHGTEDERAWADELQQTLYYDGDALDTALQVMHAYSAQSFACLEAIIDFSYTLPRMLEQHAHRHTHMFVQRHAGGDDGRHEREFRFASFQRAMATSKLVHACTQYLVRWRDSMRPAELLPRLAAVVHRVVVRCERVDLFFGARVRQNWARALAAPRDAAMARVHPQAARDLSRLHKKLARSFARLDGAAQAAYEADRRPPRVHAVTDVYVQSDLTHGEQIGVAVGLLAEAHKLTGVSWVRTALERAAAERMALGDMDAQNPPDVLRAQFEAHVLPDGGPDAEQCAPLRLLCRLVGLQSEVREHALVWYVPAAAVPGELVRDARLIDQYLAAPLVKEGCALADLVHRLRPPKRASRKRSAPTDDTPAPTKRTTGADMPALSSGSSPPTSSPRGWERAPSLPAVSEPWAKSPTPAWTLSTPDEP</sequence>
<feature type="compositionally biased region" description="Basic residues" evidence="5">
    <location>
        <begin position="880"/>
        <end position="889"/>
    </location>
</feature>
<comment type="subcellular location">
    <subcellularLocation>
        <location evidence="1">Nucleus</location>
    </subcellularLocation>
</comment>
<gene>
    <name evidence="7" type="ORF">MSYG_1383</name>
</gene>
<evidence type="ECO:0000256" key="2">
    <source>
        <dbReference type="ARBA" id="ARBA00022880"/>
    </source>
</evidence>
<feature type="region of interest" description="Disordered" evidence="5">
    <location>
        <begin position="880"/>
        <end position="953"/>
    </location>
</feature>
<dbReference type="OrthoDB" id="310853at2759"/>
<dbReference type="GO" id="GO:0006281">
    <property type="term" value="P:DNA repair"/>
    <property type="evidence" value="ECO:0007669"/>
    <property type="project" value="TreeGrafter"/>
</dbReference>
<dbReference type="EMBL" id="LT671822">
    <property type="protein sequence ID" value="SHO77043.1"/>
    <property type="molecule type" value="Genomic_DNA"/>
</dbReference>
<dbReference type="STRING" id="1230383.A0A1M8A3L4"/>
<dbReference type="AlphaFoldDB" id="A0A1M8A3L4"/>
<organism evidence="7 8">
    <name type="scientific">Malassezia sympodialis (strain ATCC 42132)</name>
    <name type="common">Atopic eczema-associated yeast</name>
    <dbReference type="NCBI Taxonomy" id="1230383"/>
    <lineage>
        <taxon>Eukaryota</taxon>
        <taxon>Fungi</taxon>
        <taxon>Dikarya</taxon>
        <taxon>Basidiomycota</taxon>
        <taxon>Ustilaginomycotina</taxon>
        <taxon>Malasseziomycetes</taxon>
        <taxon>Malasseziales</taxon>
        <taxon>Malasseziaceae</taxon>
        <taxon>Malassezia</taxon>
    </lineage>
</organism>
<evidence type="ECO:0000256" key="5">
    <source>
        <dbReference type="SAM" id="MobiDB-lite"/>
    </source>
</evidence>
<dbReference type="PANTHER" id="PTHR22940:SF4">
    <property type="entry name" value="PROTEIN TIMELESS HOMOLOG"/>
    <property type="match status" value="1"/>
</dbReference>
<dbReference type="VEuPathDB" id="FungiDB:MSYG_1383"/>
<proteinExistence type="predicted"/>
<evidence type="ECO:0000256" key="1">
    <source>
        <dbReference type="ARBA" id="ARBA00004123"/>
    </source>
</evidence>
<dbReference type="GO" id="GO:0031298">
    <property type="term" value="C:replication fork protection complex"/>
    <property type="evidence" value="ECO:0007669"/>
    <property type="project" value="TreeGrafter"/>
</dbReference>
<feature type="domain" description="Timeless N-terminal" evidence="6">
    <location>
        <begin position="81"/>
        <end position="362"/>
    </location>
</feature>
<dbReference type="InterPro" id="IPR006906">
    <property type="entry name" value="Timeless_N"/>
</dbReference>
<name>A0A1M8A3L4_MALS4</name>
<dbReference type="GO" id="GO:0003677">
    <property type="term" value="F:DNA binding"/>
    <property type="evidence" value="ECO:0007669"/>
    <property type="project" value="TreeGrafter"/>
</dbReference>
<dbReference type="Pfam" id="PF04821">
    <property type="entry name" value="TIMELESS"/>
    <property type="match status" value="1"/>
</dbReference>
<feature type="compositionally biased region" description="Low complexity" evidence="5">
    <location>
        <begin position="911"/>
        <end position="921"/>
    </location>
</feature>
<evidence type="ECO:0000256" key="3">
    <source>
        <dbReference type="ARBA" id="ARBA00023242"/>
    </source>
</evidence>
<evidence type="ECO:0000313" key="8">
    <source>
        <dbReference type="Proteomes" id="UP000186303"/>
    </source>
</evidence>
<evidence type="ECO:0000313" key="7">
    <source>
        <dbReference type="EMBL" id="SHO77043.1"/>
    </source>
</evidence>
<evidence type="ECO:0000256" key="4">
    <source>
        <dbReference type="ARBA" id="ARBA00023306"/>
    </source>
</evidence>
<keyword evidence="4" id="KW-0131">Cell cycle</keyword>
<dbReference type="Proteomes" id="UP000186303">
    <property type="component" value="Chromosome 2"/>
</dbReference>
<evidence type="ECO:0000259" key="6">
    <source>
        <dbReference type="Pfam" id="PF04821"/>
    </source>
</evidence>
<feature type="region of interest" description="Disordered" evidence="5">
    <location>
        <begin position="390"/>
        <end position="412"/>
    </location>
</feature>
<keyword evidence="3" id="KW-0539">Nucleus</keyword>
<dbReference type="GO" id="GO:0000076">
    <property type="term" value="P:DNA replication checkpoint signaling"/>
    <property type="evidence" value="ECO:0007669"/>
    <property type="project" value="TreeGrafter"/>
</dbReference>
<keyword evidence="2" id="KW-0236">DNA replication inhibitor</keyword>
<reference evidence="8" key="1">
    <citation type="journal article" date="2017" name="Nucleic Acids Res.">
        <title>Proteogenomics produces comprehensive and highly accurate protein-coding gene annotation in a complete genome assembly of Malassezia sympodialis.</title>
        <authorList>
            <person name="Zhu Y."/>
            <person name="Engstroem P.G."/>
            <person name="Tellgren-Roth C."/>
            <person name="Baudo C.D."/>
            <person name="Kennell J.C."/>
            <person name="Sun S."/>
            <person name="Billmyre R.B."/>
            <person name="Schroeder M.S."/>
            <person name="Andersson A."/>
            <person name="Holm T."/>
            <person name="Sigurgeirsson B."/>
            <person name="Wu G."/>
            <person name="Sankaranarayanan S.R."/>
            <person name="Siddharthan R."/>
            <person name="Sanyal K."/>
            <person name="Lundeberg J."/>
            <person name="Nystedt B."/>
            <person name="Boekhout T."/>
            <person name="Dawson T.L. Jr."/>
            <person name="Heitman J."/>
            <person name="Scheynius A."/>
            <person name="Lehtioe J."/>
        </authorList>
    </citation>
    <scope>NUCLEOTIDE SEQUENCE [LARGE SCALE GENOMIC DNA]</scope>
    <source>
        <strain evidence="8">ATCC 42132</strain>
    </source>
</reference>
<accession>A0A1M8A3L4</accession>
<feature type="compositionally biased region" description="Polar residues" evidence="5">
    <location>
        <begin position="943"/>
        <end position="953"/>
    </location>
</feature>
<dbReference type="GO" id="GO:0043111">
    <property type="term" value="P:replication fork arrest"/>
    <property type="evidence" value="ECO:0007669"/>
    <property type="project" value="TreeGrafter"/>
</dbReference>
<dbReference type="PANTHER" id="PTHR22940">
    <property type="entry name" value="TIMEOUT/TIMELESS-2"/>
    <property type="match status" value="1"/>
</dbReference>
<keyword evidence="8" id="KW-1185">Reference proteome</keyword>